<organism evidence="6 7">
    <name type="scientific">Terrabacter terrae</name>
    <dbReference type="NCBI Taxonomy" id="318434"/>
    <lineage>
        <taxon>Bacteria</taxon>
        <taxon>Bacillati</taxon>
        <taxon>Actinomycetota</taxon>
        <taxon>Actinomycetes</taxon>
        <taxon>Micrococcales</taxon>
        <taxon>Intrasporangiaceae</taxon>
        <taxon>Terrabacter</taxon>
    </lineage>
</organism>
<evidence type="ECO:0000313" key="7">
    <source>
        <dbReference type="Proteomes" id="UP001501285"/>
    </source>
</evidence>
<evidence type="ECO:0000256" key="1">
    <source>
        <dbReference type="ARBA" id="ARBA00004127"/>
    </source>
</evidence>
<evidence type="ECO:0000256" key="4">
    <source>
        <dbReference type="ARBA" id="ARBA00023136"/>
    </source>
</evidence>
<dbReference type="PROSITE" id="PS00154">
    <property type="entry name" value="ATPASE_E1_E2"/>
    <property type="match status" value="1"/>
</dbReference>
<dbReference type="InterPro" id="IPR018303">
    <property type="entry name" value="ATPase_P-typ_P_site"/>
</dbReference>
<feature type="region of interest" description="Disordered" evidence="5">
    <location>
        <begin position="36"/>
        <end position="61"/>
    </location>
</feature>
<keyword evidence="2" id="KW-0812">Transmembrane</keyword>
<dbReference type="EMBL" id="BAAANB010000006">
    <property type="protein sequence ID" value="GAA2027067.1"/>
    <property type="molecule type" value="Genomic_DNA"/>
</dbReference>
<evidence type="ECO:0000256" key="2">
    <source>
        <dbReference type="ARBA" id="ARBA00022692"/>
    </source>
</evidence>
<dbReference type="Gene3D" id="3.40.1110.10">
    <property type="entry name" value="Calcium-transporting ATPase, cytoplasmic domain N"/>
    <property type="match status" value="1"/>
</dbReference>
<dbReference type="Proteomes" id="UP001501285">
    <property type="component" value="Unassembled WGS sequence"/>
</dbReference>
<keyword evidence="3" id="KW-1133">Transmembrane helix</keyword>
<keyword evidence="7" id="KW-1185">Reference proteome</keyword>
<evidence type="ECO:0000256" key="3">
    <source>
        <dbReference type="ARBA" id="ARBA00022989"/>
    </source>
</evidence>
<comment type="subcellular location">
    <subcellularLocation>
        <location evidence="1">Endomembrane system</location>
        <topology evidence="1">Multi-pass membrane protein</topology>
    </subcellularLocation>
</comment>
<dbReference type="SUPFAM" id="SSF81660">
    <property type="entry name" value="Metal cation-transporting ATPase, ATP-binding domain N"/>
    <property type="match status" value="1"/>
</dbReference>
<name>A0ABN2U3I3_9MICO</name>
<evidence type="ECO:0000313" key="6">
    <source>
        <dbReference type="EMBL" id="GAA2027067.1"/>
    </source>
</evidence>
<dbReference type="InterPro" id="IPR023214">
    <property type="entry name" value="HAD_sf"/>
</dbReference>
<sequence length="61" mass="6459">MLDKTGTVTTGQMGVVAIHTTAGVDTADVLNIAGSLEDASEHPIARGRRPRHDQRIPPQQA</sequence>
<gene>
    <name evidence="6" type="ORF">GCM10009740_15950</name>
</gene>
<evidence type="ECO:0000256" key="5">
    <source>
        <dbReference type="SAM" id="MobiDB-lite"/>
    </source>
</evidence>
<proteinExistence type="predicted"/>
<protein>
    <submittedName>
        <fullName evidence="6">Uncharacterized protein</fullName>
    </submittedName>
</protein>
<reference evidence="6 7" key="1">
    <citation type="journal article" date="2019" name="Int. J. Syst. Evol. Microbiol.">
        <title>The Global Catalogue of Microorganisms (GCM) 10K type strain sequencing project: providing services to taxonomists for standard genome sequencing and annotation.</title>
        <authorList>
            <consortium name="The Broad Institute Genomics Platform"/>
            <consortium name="The Broad Institute Genome Sequencing Center for Infectious Disease"/>
            <person name="Wu L."/>
            <person name="Ma J."/>
        </authorList>
    </citation>
    <scope>NUCLEOTIDE SEQUENCE [LARGE SCALE GENOMIC DNA]</scope>
    <source>
        <strain evidence="6 7">JCM 14283</strain>
    </source>
</reference>
<keyword evidence="4" id="KW-0472">Membrane</keyword>
<comment type="caution">
    <text evidence="6">The sequence shown here is derived from an EMBL/GenBank/DDBJ whole genome shotgun (WGS) entry which is preliminary data.</text>
</comment>
<dbReference type="InterPro" id="IPR023299">
    <property type="entry name" value="ATPase_P-typ_cyto_dom_N"/>
</dbReference>
<accession>A0ABN2U3I3</accession>
<dbReference type="Gene3D" id="3.40.50.1000">
    <property type="entry name" value="HAD superfamily/HAD-like"/>
    <property type="match status" value="1"/>
</dbReference>